<protein>
    <recommendedName>
        <fullName evidence="1">HTH cro/C1-type domain-containing protein</fullName>
    </recommendedName>
</protein>
<dbReference type="InterPro" id="IPR001387">
    <property type="entry name" value="Cro/C1-type_HTH"/>
</dbReference>
<dbReference type="InterPro" id="IPR010982">
    <property type="entry name" value="Lambda_DNA-bd_dom_sf"/>
</dbReference>
<dbReference type="AlphaFoldDB" id="A0A0C6DRX1"/>
<reference evidence="2" key="1">
    <citation type="submission" date="2014-08" db="EMBL/GenBank/DDBJ databases">
        <title>Comparative genomics of MRSA.</title>
        <authorList>
            <person name="Yamamoto T."/>
        </authorList>
    </citation>
    <scope>NUCLEOTIDE SEQUENCE</scope>
    <source>
        <strain evidence="2">OC3</strain>
    </source>
</reference>
<dbReference type="CDD" id="cd00093">
    <property type="entry name" value="HTH_XRE"/>
    <property type="match status" value="1"/>
</dbReference>
<feature type="domain" description="HTH cro/C1-type" evidence="1">
    <location>
        <begin position="8"/>
        <end position="62"/>
    </location>
</feature>
<dbReference type="RefSeq" id="WP_000448765.1">
    <property type="nucleotide sequence ID" value="NZ_BAABTL010000013.1"/>
</dbReference>
<dbReference type="GO" id="GO:0003677">
    <property type="term" value="F:DNA binding"/>
    <property type="evidence" value="ECO:0007669"/>
    <property type="project" value="InterPro"/>
</dbReference>
<dbReference type="Pfam" id="PF01381">
    <property type="entry name" value="HTH_3"/>
    <property type="match status" value="1"/>
</dbReference>
<dbReference type="EMBL" id="AB983196">
    <property type="protein sequence ID" value="BAQ25894.1"/>
    <property type="molecule type" value="Genomic_DNA"/>
</dbReference>
<dbReference type="PROSITE" id="PS50943">
    <property type="entry name" value="HTH_CROC1"/>
    <property type="match status" value="1"/>
</dbReference>
<evidence type="ECO:0000259" key="1">
    <source>
        <dbReference type="PROSITE" id="PS50943"/>
    </source>
</evidence>
<evidence type="ECO:0000313" key="2">
    <source>
        <dbReference type="EMBL" id="BAQ25894.1"/>
    </source>
</evidence>
<proteinExistence type="predicted"/>
<name>A0A0C6DRX1_STAAU</name>
<dbReference type="SMART" id="SM00530">
    <property type="entry name" value="HTH_XRE"/>
    <property type="match status" value="1"/>
</dbReference>
<dbReference type="SUPFAM" id="SSF47413">
    <property type="entry name" value="lambda repressor-like DNA-binding domains"/>
    <property type="match status" value="1"/>
</dbReference>
<accession>A0A0C6DRX1</accession>
<dbReference type="Gene3D" id="1.10.260.40">
    <property type="entry name" value="lambda repressor-like DNA-binding domains"/>
    <property type="match status" value="1"/>
</dbReference>
<sequence length="70" mass="7967">METKVLELRALIAKNGHTLRSFAKDSNISLSYLSLIVNKKAKPSPKMAKKIADNLNVDMEELFIYRTKET</sequence>
<organism evidence="2">
    <name type="scientific">Staphylococcus aureus</name>
    <dbReference type="NCBI Taxonomy" id="1280"/>
    <lineage>
        <taxon>Bacteria</taxon>
        <taxon>Bacillati</taxon>
        <taxon>Bacillota</taxon>
        <taxon>Bacilli</taxon>
        <taxon>Bacillales</taxon>
        <taxon>Staphylococcaceae</taxon>
        <taxon>Staphylococcus</taxon>
    </lineage>
</organism>